<dbReference type="Gene3D" id="3.40.50.300">
    <property type="entry name" value="P-loop containing nucleotide triphosphate hydrolases"/>
    <property type="match status" value="1"/>
</dbReference>
<dbReference type="Proteomes" id="UP001177769">
    <property type="component" value="Chromosome"/>
</dbReference>
<proteinExistence type="predicted"/>
<evidence type="ECO:0000313" key="3">
    <source>
        <dbReference type="Proteomes" id="UP001177769"/>
    </source>
</evidence>
<dbReference type="PANTHER" id="PTHR37512">
    <property type="entry name" value="TRIFUNCTIONAL NAD BIOSYNTHESIS/REGULATOR PROTEIN NADR"/>
    <property type="match status" value="1"/>
</dbReference>
<dbReference type="KEGG" id="pais:PFX98_20610"/>
<organism evidence="2 3">
    <name type="scientific">Paucibacter sediminis</name>
    <dbReference type="NCBI Taxonomy" id="3019553"/>
    <lineage>
        <taxon>Bacteria</taxon>
        <taxon>Pseudomonadati</taxon>
        <taxon>Pseudomonadota</taxon>
        <taxon>Betaproteobacteria</taxon>
        <taxon>Burkholderiales</taxon>
        <taxon>Sphaerotilaceae</taxon>
        <taxon>Roseateles</taxon>
    </lineage>
</organism>
<dbReference type="EMBL" id="CP116346">
    <property type="protein sequence ID" value="WIT11274.1"/>
    <property type="molecule type" value="Genomic_DNA"/>
</dbReference>
<keyword evidence="2" id="KW-0547">Nucleotide-binding</keyword>
<evidence type="ECO:0000313" key="2">
    <source>
        <dbReference type="EMBL" id="WIT11274.1"/>
    </source>
</evidence>
<keyword evidence="3" id="KW-1185">Reference proteome</keyword>
<dbReference type="Pfam" id="PF13521">
    <property type="entry name" value="AAA_28"/>
    <property type="match status" value="1"/>
</dbReference>
<dbReference type="RefSeq" id="WP_285232354.1">
    <property type="nucleotide sequence ID" value="NZ_CP116346.1"/>
</dbReference>
<dbReference type="AlphaFoldDB" id="A0AA95NBZ2"/>
<dbReference type="GO" id="GO:0005524">
    <property type="term" value="F:ATP binding"/>
    <property type="evidence" value="ECO:0007669"/>
    <property type="project" value="UniProtKB-KW"/>
</dbReference>
<dbReference type="InterPro" id="IPR027417">
    <property type="entry name" value="P-loop_NTPase"/>
</dbReference>
<keyword evidence="2" id="KW-0067">ATP-binding</keyword>
<dbReference type="InterPro" id="IPR038727">
    <property type="entry name" value="NadR/Ttd14_AAA_dom"/>
</dbReference>
<dbReference type="InterPro" id="IPR052735">
    <property type="entry name" value="NAD_biosynth-regulator"/>
</dbReference>
<dbReference type="SUPFAM" id="SSF52540">
    <property type="entry name" value="P-loop containing nucleoside triphosphate hydrolases"/>
    <property type="match status" value="1"/>
</dbReference>
<name>A0AA95NBZ2_9BURK</name>
<protein>
    <submittedName>
        <fullName evidence="2">ATP-binding protein</fullName>
    </submittedName>
</protein>
<gene>
    <name evidence="2" type="ORF">PFX98_20610</name>
</gene>
<evidence type="ECO:0000259" key="1">
    <source>
        <dbReference type="Pfam" id="PF13521"/>
    </source>
</evidence>
<sequence length="225" mass="24178">MLIAIVGAESTGKSALAAELQQALLARTGLRCARVDEHLRAWCEQAGRTPQAHEQAAIAAAQREQIEAAARTHELVICDTTPLMTAIYSELLFGDAGLHADALAFQARCALTLLTGLDLPWVADGLQRDGAHVRAPVDAALRRALRQAHLSWSVVHGQGPQRLDSALNAITPLLMQRAPQQAAGLFSRLLDREAGLPAATRWTCEHCDQPECEHASLALTSKPLP</sequence>
<accession>A0AA95NBZ2</accession>
<feature type="domain" description="NadR/Ttd14 AAA" evidence="1">
    <location>
        <begin position="3"/>
        <end position="162"/>
    </location>
</feature>
<dbReference type="PANTHER" id="PTHR37512:SF1">
    <property type="entry name" value="NADR_TTD14 AAA DOMAIN-CONTAINING PROTEIN"/>
    <property type="match status" value="1"/>
</dbReference>
<reference evidence="2" key="1">
    <citation type="submission" date="2023-01" db="EMBL/GenBank/DDBJ databases">
        <title>Whole genome sequence of Paucibacter sp. S2-9 isolated from pond sediment.</title>
        <authorList>
            <person name="Jung J.Y."/>
        </authorList>
    </citation>
    <scope>NUCLEOTIDE SEQUENCE</scope>
    <source>
        <strain evidence="2">S2-9</strain>
    </source>
</reference>